<feature type="non-terminal residue" evidence="1">
    <location>
        <position position="100"/>
    </location>
</feature>
<dbReference type="EMBL" id="MDEJ01000384">
    <property type="protein sequence ID" value="PPU76378.1"/>
    <property type="molecule type" value="Genomic_DNA"/>
</dbReference>
<gene>
    <name evidence="1" type="ORF">XpopCFBP1817_20955</name>
</gene>
<evidence type="ECO:0000313" key="1">
    <source>
        <dbReference type="EMBL" id="PPU76378.1"/>
    </source>
</evidence>
<keyword evidence="2" id="KW-1185">Reference proteome</keyword>
<accession>A0A2S7DRC2</accession>
<protein>
    <submittedName>
        <fullName evidence="1">Uncharacterized protein</fullName>
    </submittedName>
</protein>
<organism evidence="1 2">
    <name type="scientific">Xanthomonas populi</name>
    <dbReference type="NCBI Taxonomy" id="53414"/>
    <lineage>
        <taxon>Bacteria</taxon>
        <taxon>Pseudomonadati</taxon>
        <taxon>Pseudomonadota</taxon>
        <taxon>Gammaproteobacteria</taxon>
        <taxon>Lysobacterales</taxon>
        <taxon>Lysobacteraceae</taxon>
        <taxon>Xanthomonas</taxon>
    </lineage>
</organism>
<feature type="non-terminal residue" evidence="1">
    <location>
        <position position="1"/>
    </location>
</feature>
<dbReference type="Proteomes" id="UP000239939">
    <property type="component" value="Unassembled WGS sequence"/>
</dbReference>
<proteinExistence type="predicted"/>
<sequence>LASLGRQLGALTGAVVARAADTQHATQVPDRNGLLVQLLDELVAHPSSRAEKADAFFLGYRLRATNKPLEYCLAGGKIANMTPRKEIPIALWKRIEPLIP</sequence>
<dbReference type="AlphaFoldDB" id="A0A2S7DRC2"/>
<comment type="caution">
    <text evidence="1">The sequence shown here is derived from an EMBL/GenBank/DDBJ whole genome shotgun (WGS) entry which is preliminary data.</text>
</comment>
<name>A0A2S7DRC2_9XANT</name>
<evidence type="ECO:0000313" key="2">
    <source>
        <dbReference type="Proteomes" id="UP000239939"/>
    </source>
</evidence>
<reference evidence="2" key="1">
    <citation type="submission" date="2016-08" db="EMBL/GenBank/DDBJ databases">
        <authorList>
            <person name="Merda D."/>
            <person name="Briand M."/>
            <person name="Taghouti G."/>
            <person name="Carrere S."/>
            <person name="Gouzy J."/>
            <person name="Portier P."/>
            <person name="Jacques M.-A."/>
            <person name="Fischer-Le Saux M."/>
        </authorList>
    </citation>
    <scope>NUCLEOTIDE SEQUENCE [LARGE SCALE GENOMIC DNA]</scope>
    <source>
        <strain evidence="2">CFBP1817</strain>
    </source>
</reference>